<dbReference type="OrthoDB" id="9804143at2"/>
<evidence type="ECO:0000256" key="3">
    <source>
        <dbReference type="ARBA" id="ARBA00022692"/>
    </source>
</evidence>
<dbReference type="STRING" id="329726.AM1_2302"/>
<feature type="transmembrane region" description="Helical" evidence="8">
    <location>
        <begin position="12"/>
        <end position="32"/>
    </location>
</feature>
<dbReference type="UniPathway" id="UPA00219"/>
<keyword evidence="8 9" id="KW-0813">Transport</keyword>
<dbReference type="GO" id="GO:0015648">
    <property type="term" value="F:lipid-linked peptidoglycan transporter activity"/>
    <property type="evidence" value="ECO:0007669"/>
    <property type="project" value="UniProtKB-UniRule"/>
</dbReference>
<evidence type="ECO:0000256" key="4">
    <source>
        <dbReference type="ARBA" id="ARBA00022960"/>
    </source>
</evidence>
<evidence type="ECO:0000256" key="6">
    <source>
        <dbReference type="ARBA" id="ARBA00022989"/>
    </source>
</evidence>
<dbReference type="GO" id="GO:0008360">
    <property type="term" value="P:regulation of cell shape"/>
    <property type="evidence" value="ECO:0007669"/>
    <property type="project" value="UniProtKB-UniRule"/>
</dbReference>
<dbReference type="EMBL" id="CP000828">
    <property type="protein sequence ID" value="ABW27312.1"/>
    <property type="molecule type" value="Genomic_DNA"/>
</dbReference>
<dbReference type="GO" id="GO:0071555">
    <property type="term" value="P:cell wall organization"/>
    <property type="evidence" value="ECO:0007669"/>
    <property type="project" value="UniProtKB-UniRule"/>
</dbReference>
<dbReference type="Proteomes" id="UP000000268">
    <property type="component" value="Chromosome"/>
</dbReference>
<keyword evidence="5 8" id="KW-0573">Peptidoglycan synthesis</keyword>
<feature type="transmembrane region" description="Helical" evidence="8">
    <location>
        <begin position="440"/>
        <end position="467"/>
    </location>
</feature>
<dbReference type="PIRSF" id="PIRSF002869">
    <property type="entry name" value="MviN"/>
    <property type="match status" value="1"/>
</dbReference>
<keyword evidence="6 8" id="KW-1133">Transmembrane helix</keyword>
<dbReference type="PRINTS" id="PR01806">
    <property type="entry name" value="VIRFACTRMVIN"/>
</dbReference>
<evidence type="ECO:0000256" key="5">
    <source>
        <dbReference type="ARBA" id="ARBA00022984"/>
    </source>
</evidence>
<dbReference type="HOGENOM" id="CLU_006797_5_2_3"/>
<feature type="transmembrane region" description="Helical" evidence="8">
    <location>
        <begin position="87"/>
        <end position="110"/>
    </location>
</feature>
<dbReference type="GO" id="GO:0005886">
    <property type="term" value="C:plasma membrane"/>
    <property type="evidence" value="ECO:0007669"/>
    <property type="project" value="UniProtKB-SubCell"/>
</dbReference>
<dbReference type="eggNOG" id="COG0728">
    <property type="taxonomic scope" value="Bacteria"/>
</dbReference>
<dbReference type="PANTHER" id="PTHR43486">
    <property type="entry name" value="LIPID II FLIPPASE MURJ-RELATED"/>
    <property type="match status" value="1"/>
</dbReference>
<comment type="pathway">
    <text evidence="8">Cell wall biogenesis; peptidoglycan biosynthesis.</text>
</comment>
<feature type="transmembrane region" description="Helical" evidence="8">
    <location>
        <begin position="271"/>
        <end position="294"/>
    </location>
</feature>
<organism evidence="10 11">
    <name type="scientific">Acaryochloris marina (strain MBIC 11017)</name>
    <dbReference type="NCBI Taxonomy" id="329726"/>
    <lineage>
        <taxon>Bacteria</taxon>
        <taxon>Bacillati</taxon>
        <taxon>Cyanobacteriota</taxon>
        <taxon>Cyanophyceae</taxon>
        <taxon>Acaryochloridales</taxon>
        <taxon>Acaryochloridaceae</taxon>
        <taxon>Acaryochloris</taxon>
    </lineage>
</organism>
<dbReference type="Pfam" id="PF03023">
    <property type="entry name" value="MurJ"/>
    <property type="match status" value="1"/>
</dbReference>
<protein>
    <recommendedName>
        <fullName evidence="8">Probable lipid II flippase MurJ</fullName>
    </recommendedName>
</protein>
<feature type="transmembrane region" description="Helical" evidence="8">
    <location>
        <begin position="236"/>
        <end position="259"/>
    </location>
</feature>
<feature type="transmembrane region" description="Helical" evidence="8">
    <location>
        <begin position="386"/>
        <end position="406"/>
    </location>
</feature>
<dbReference type="InterPro" id="IPR004268">
    <property type="entry name" value="MurJ"/>
</dbReference>
<evidence type="ECO:0000313" key="10">
    <source>
        <dbReference type="EMBL" id="ABW27312.1"/>
    </source>
</evidence>
<dbReference type="RefSeq" id="WP_012162786.1">
    <property type="nucleotide sequence ID" value="NC_009925.1"/>
</dbReference>
<dbReference type="NCBIfam" id="TIGR01695">
    <property type="entry name" value="murJ_mviN"/>
    <property type="match status" value="1"/>
</dbReference>
<comment type="subcellular location">
    <subcellularLocation>
        <location evidence="8">Cell inner membrane</location>
        <topology evidence="8">Multi-pass membrane protein</topology>
    </subcellularLocation>
    <subcellularLocation>
        <location evidence="1">Cell membrane</location>
        <topology evidence="1">Multi-pass membrane protein</topology>
    </subcellularLocation>
</comment>
<comment type="function">
    <text evidence="8 9">Involved in peptidoglycan biosynthesis. Transports lipid-linked peptidoglycan precursors from the inner to the outer leaflet of the cytoplasmic membrane.</text>
</comment>
<feature type="transmembrane region" description="Helical" evidence="8">
    <location>
        <begin position="52"/>
        <end position="80"/>
    </location>
</feature>
<keyword evidence="4 8" id="KW-0133">Cell shape</keyword>
<feature type="transmembrane region" description="Helical" evidence="8">
    <location>
        <begin position="353"/>
        <end position="374"/>
    </location>
</feature>
<dbReference type="KEGG" id="amr:AM1_2302"/>
<dbReference type="GO" id="GO:0009252">
    <property type="term" value="P:peptidoglycan biosynthetic process"/>
    <property type="evidence" value="ECO:0007669"/>
    <property type="project" value="UniProtKB-UniRule"/>
</dbReference>
<dbReference type="CDD" id="cd13123">
    <property type="entry name" value="MATE_MurJ_like"/>
    <property type="match status" value="1"/>
</dbReference>
<dbReference type="AlphaFoldDB" id="B0C211"/>
<keyword evidence="8" id="KW-0997">Cell inner membrane</keyword>
<comment type="similarity">
    <text evidence="8 9">Belongs to the MurJ/MviN family.</text>
</comment>
<feature type="transmembrane region" description="Helical" evidence="8">
    <location>
        <begin position="412"/>
        <end position="433"/>
    </location>
</feature>
<gene>
    <name evidence="8" type="primary">murJ</name>
    <name evidence="10" type="ordered locus">AM1_2302</name>
</gene>
<evidence type="ECO:0000256" key="2">
    <source>
        <dbReference type="ARBA" id="ARBA00022475"/>
    </source>
</evidence>
<feature type="transmembrane region" description="Helical" evidence="8">
    <location>
        <begin position="163"/>
        <end position="183"/>
    </location>
</feature>
<evidence type="ECO:0000256" key="1">
    <source>
        <dbReference type="ARBA" id="ARBA00004651"/>
    </source>
</evidence>
<evidence type="ECO:0000256" key="8">
    <source>
        <dbReference type="HAMAP-Rule" id="MF_02078"/>
    </source>
</evidence>
<keyword evidence="2 8" id="KW-1003">Cell membrane</keyword>
<feature type="transmembrane region" description="Helical" evidence="8">
    <location>
        <begin position="479"/>
        <end position="502"/>
    </location>
</feature>
<dbReference type="PANTHER" id="PTHR43486:SF1">
    <property type="entry name" value="LIPID II FLIPPASE MURJ-RELATED"/>
    <property type="match status" value="1"/>
</dbReference>
<feature type="transmembrane region" description="Helical" evidence="8">
    <location>
        <begin position="315"/>
        <end position="341"/>
    </location>
</feature>
<keyword evidence="7 8" id="KW-0472">Membrane</keyword>
<keyword evidence="3 8" id="KW-0812">Transmembrane</keyword>
<keyword evidence="8 9" id="KW-0961">Cell wall biogenesis/degradation</keyword>
<name>B0C211_ACAM1</name>
<accession>B0C211</accession>
<proteinExistence type="inferred from homology"/>
<evidence type="ECO:0000256" key="9">
    <source>
        <dbReference type="PIRNR" id="PIRNR002869"/>
    </source>
</evidence>
<keyword evidence="11" id="KW-1185">Reference proteome</keyword>
<evidence type="ECO:0000313" key="11">
    <source>
        <dbReference type="Proteomes" id="UP000000268"/>
    </source>
</evidence>
<dbReference type="HAMAP" id="MF_02078">
    <property type="entry name" value="MurJ_MviN"/>
    <property type="match status" value="1"/>
</dbReference>
<evidence type="ECO:0000256" key="7">
    <source>
        <dbReference type="ARBA" id="ARBA00023136"/>
    </source>
</evidence>
<sequence length="527" mass="56176">MTDSAPKRRRSLASIATIVAIATLISKVAGLVRQQAIAAEFGVGPEVDAYNFAYVIPSFLFILLGGVNGPFHSSVVSVLAKHPKKDAAALIETVNTLVGILLLLLTAGLILTADPLITMLAPGVSTGVHTMAVEQLRIMAPLAFLSGLIGIGFGTLVASDQYWLPSISPLLSSVTVIIGVLFLTDRVGASVMAWGTLAGGLLQWLAQIPAQWGSGMGTLRLRFDFNRPGVKEIGKLMAPATLSSGMLLISVAISLFFASQLPEGSASALTYAQLLFLTPLGILSNVILVPYMPIFSQLAAPESWTDLKDRIRQSLVLTAMSMMPTGALMSVLALPAVQIVYQRGAFDNSASQLVASLLVVYAFGMFFYLGRDIFVRVFYALGDGNVPLLISLLGLFFNAIFCFFFTKTFGAPGLAMATVGVQVFSMVALVWILNKRLHGLPWVATGGPILALAISSLLCGFTAWVTLYGCQMLLGTEGIIRQLVTLGVSAGAGLLVFAGLVIQLKLPEMDFFVDRLRQKLPFLPRKS</sequence>
<feature type="transmembrane region" description="Helical" evidence="8">
    <location>
        <begin position="140"/>
        <end position="157"/>
    </location>
</feature>
<reference evidence="10 11" key="1">
    <citation type="journal article" date="2008" name="Proc. Natl. Acad. Sci. U.S.A.">
        <title>Niche adaptation and genome expansion in the chlorophyll d-producing cyanobacterium Acaryochloris marina.</title>
        <authorList>
            <person name="Swingley W.D."/>
            <person name="Chen M."/>
            <person name="Cheung P.C."/>
            <person name="Conrad A.L."/>
            <person name="Dejesa L.C."/>
            <person name="Hao J."/>
            <person name="Honchak B.M."/>
            <person name="Karbach L.E."/>
            <person name="Kurdoglu A."/>
            <person name="Lahiri S."/>
            <person name="Mastrian S.D."/>
            <person name="Miyashita H."/>
            <person name="Page L."/>
            <person name="Ramakrishna P."/>
            <person name="Satoh S."/>
            <person name="Sattley W.M."/>
            <person name="Shimada Y."/>
            <person name="Taylor H.L."/>
            <person name="Tomo T."/>
            <person name="Tsuchiya T."/>
            <person name="Wang Z.T."/>
            <person name="Raymond J."/>
            <person name="Mimuro M."/>
            <person name="Blankenship R.E."/>
            <person name="Touchman J.W."/>
        </authorList>
    </citation>
    <scope>NUCLEOTIDE SEQUENCE [LARGE SCALE GENOMIC DNA]</scope>
    <source>
        <strain evidence="11">MBIC 11017</strain>
    </source>
</reference>